<dbReference type="Pfam" id="PF00072">
    <property type="entry name" value="Response_reg"/>
    <property type="match status" value="1"/>
</dbReference>
<dbReference type="InterPro" id="IPR005467">
    <property type="entry name" value="His_kinase_dom"/>
</dbReference>
<dbReference type="PROSITE" id="PS50110">
    <property type="entry name" value="RESPONSE_REGULATORY"/>
    <property type="match status" value="1"/>
</dbReference>
<gene>
    <name evidence="13" type="ORF">QQ91_0001865</name>
</gene>
<dbReference type="GO" id="GO:0005524">
    <property type="term" value="F:ATP binding"/>
    <property type="evidence" value="ECO:0007669"/>
    <property type="project" value="UniProtKB-KW"/>
</dbReference>
<dbReference type="GO" id="GO:0000160">
    <property type="term" value="P:phosphorelay signal transduction system"/>
    <property type="evidence" value="ECO:0007669"/>
    <property type="project" value="UniProtKB-KW"/>
</dbReference>
<evidence type="ECO:0000256" key="5">
    <source>
        <dbReference type="ARBA" id="ARBA00022679"/>
    </source>
</evidence>
<dbReference type="Gene3D" id="1.10.287.130">
    <property type="match status" value="1"/>
</dbReference>
<feature type="coiled-coil region" evidence="10">
    <location>
        <begin position="136"/>
        <end position="166"/>
    </location>
</feature>
<keyword evidence="6" id="KW-0418">Kinase</keyword>
<dbReference type="PANTHER" id="PTHR43047">
    <property type="entry name" value="TWO-COMPONENT HISTIDINE PROTEIN KINASE"/>
    <property type="match status" value="1"/>
</dbReference>
<dbReference type="RefSeq" id="WP_166279274.1">
    <property type="nucleotide sequence ID" value="NZ_JTHE03000013.1"/>
</dbReference>
<dbReference type="Pfam" id="PF00512">
    <property type="entry name" value="HisKA"/>
    <property type="match status" value="1"/>
</dbReference>
<evidence type="ECO:0000256" key="10">
    <source>
        <dbReference type="SAM" id="Coils"/>
    </source>
</evidence>
<feature type="domain" description="Histidine kinase" evidence="11">
    <location>
        <begin position="180"/>
        <end position="399"/>
    </location>
</feature>
<evidence type="ECO:0000313" key="14">
    <source>
        <dbReference type="Proteomes" id="UP000031561"/>
    </source>
</evidence>
<dbReference type="SMART" id="SM00387">
    <property type="entry name" value="HATPase_c"/>
    <property type="match status" value="1"/>
</dbReference>
<organism evidence="13 14">
    <name type="scientific">Lyngbya confervoides BDU141951</name>
    <dbReference type="NCBI Taxonomy" id="1574623"/>
    <lineage>
        <taxon>Bacteria</taxon>
        <taxon>Bacillati</taxon>
        <taxon>Cyanobacteriota</taxon>
        <taxon>Cyanophyceae</taxon>
        <taxon>Oscillatoriophycideae</taxon>
        <taxon>Oscillatoriales</taxon>
        <taxon>Microcoleaceae</taxon>
        <taxon>Lyngbya</taxon>
    </lineage>
</organism>
<keyword evidence="14" id="KW-1185">Reference proteome</keyword>
<comment type="catalytic activity">
    <reaction evidence="1">
        <text>ATP + protein L-histidine = ADP + protein N-phospho-L-histidine.</text>
        <dbReference type="EC" id="2.7.13.3"/>
    </reaction>
</comment>
<keyword evidence="4 9" id="KW-0597">Phosphoprotein</keyword>
<dbReference type="CDD" id="cd00156">
    <property type="entry name" value="REC"/>
    <property type="match status" value="1"/>
</dbReference>
<comment type="caution">
    <text evidence="13">The sequence shown here is derived from an EMBL/GenBank/DDBJ whole genome shotgun (WGS) entry which is preliminary data.</text>
</comment>
<dbReference type="SUPFAM" id="SSF52172">
    <property type="entry name" value="CheY-like"/>
    <property type="match status" value="1"/>
</dbReference>
<evidence type="ECO:0000313" key="13">
    <source>
        <dbReference type="EMBL" id="MCM1981577.1"/>
    </source>
</evidence>
<dbReference type="Pfam" id="PF02518">
    <property type="entry name" value="HATPase_c"/>
    <property type="match status" value="1"/>
</dbReference>
<keyword evidence="13" id="KW-0547">Nucleotide-binding</keyword>
<evidence type="ECO:0000256" key="4">
    <source>
        <dbReference type="ARBA" id="ARBA00022553"/>
    </source>
</evidence>
<dbReference type="InterPro" id="IPR036097">
    <property type="entry name" value="HisK_dim/P_sf"/>
</dbReference>
<dbReference type="CDD" id="cd00082">
    <property type="entry name" value="HisKA"/>
    <property type="match status" value="1"/>
</dbReference>
<evidence type="ECO:0000259" key="12">
    <source>
        <dbReference type="PROSITE" id="PS50110"/>
    </source>
</evidence>
<dbReference type="Gene3D" id="3.40.50.2300">
    <property type="match status" value="1"/>
</dbReference>
<evidence type="ECO:0000256" key="2">
    <source>
        <dbReference type="ARBA" id="ARBA00006402"/>
    </source>
</evidence>
<dbReference type="InterPro" id="IPR004358">
    <property type="entry name" value="Sig_transdc_His_kin-like_C"/>
</dbReference>
<dbReference type="SUPFAM" id="SSF55874">
    <property type="entry name" value="ATPase domain of HSP90 chaperone/DNA topoisomerase II/histidine kinase"/>
    <property type="match status" value="1"/>
</dbReference>
<accession>A0ABD4SZ30</accession>
<evidence type="ECO:0000256" key="8">
    <source>
        <dbReference type="ARBA" id="ARBA00074306"/>
    </source>
</evidence>
<dbReference type="Proteomes" id="UP000031561">
    <property type="component" value="Unassembled WGS sequence"/>
</dbReference>
<dbReference type="PANTHER" id="PTHR43047:SF72">
    <property type="entry name" value="OSMOSENSING HISTIDINE PROTEIN KINASE SLN1"/>
    <property type="match status" value="1"/>
</dbReference>
<sequence>MPNLLKVLIIDDDQVDRIAIQRALRTSHLNVAFTEAEHCQEAKAILASAEFSCILLDYRLPDGNALDILQHLRMIRHQTPVIVLTGQGDEKIAVDLMKSGASDYLSKANLSPELLTKSIQGAMRIYRAEQRTEEANLQLRNSNLLLQAQNRQLEAQKQKIHLQNLQLIQASNLKSQFLASMSHELRTPMHAIMGFSQILLQGMKGDLQPQQRKMVERILDNSSHLLEMLNDLLDFSKVESGQLKLEFSEFNVAKLAIATLEELRSLADQKGLTLSTHIQLSDRKLVSDDNRLRQVIVNLLSNAIKFTEKGSVTLNLYEQSDGRVAISVQDTGIGIDPTQFEDIFDAFRQVNQTVSRKYPGTGLGLAISKSLVQMMQGEISVESQLGQGATFTVLLPRIVSEDTINYELNFTQSQETLIP</sequence>
<keyword evidence="13" id="KW-0067">ATP-binding</keyword>
<keyword evidence="7" id="KW-0902">Two-component regulatory system</keyword>
<dbReference type="SMART" id="SM00388">
    <property type="entry name" value="HisKA"/>
    <property type="match status" value="1"/>
</dbReference>
<dbReference type="FunFam" id="3.30.565.10:FF:000010">
    <property type="entry name" value="Sensor histidine kinase RcsC"/>
    <property type="match status" value="1"/>
</dbReference>
<proteinExistence type="inferred from homology"/>
<evidence type="ECO:0000256" key="3">
    <source>
        <dbReference type="ARBA" id="ARBA00012438"/>
    </source>
</evidence>
<dbReference type="GO" id="GO:0004673">
    <property type="term" value="F:protein histidine kinase activity"/>
    <property type="evidence" value="ECO:0007669"/>
    <property type="project" value="UniProtKB-EC"/>
</dbReference>
<evidence type="ECO:0000256" key="6">
    <source>
        <dbReference type="ARBA" id="ARBA00022777"/>
    </source>
</evidence>
<dbReference type="PRINTS" id="PR00344">
    <property type="entry name" value="BCTRLSENSOR"/>
</dbReference>
<dbReference type="AlphaFoldDB" id="A0ABD4SZ30"/>
<dbReference type="InterPro" id="IPR001789">
    <property type="entry name" value="Sig_transdc_resp-reg_receiver"/>
</dbReference>
<dbReference type="SMART" id="SM00448">
    <property type="entry name" value="REC"/>
    <property type="match status" value="1"/>
</dbReference>
<dbReference type="EMBL" id="JTHE03000013">
    <property type="protein sequence ID" value="MCM1981577.1"/>
    <property type="molecule type" value="Genomic_DNA"/>
</dbReference>
<keyword evidence="10" id="KW-0175">Coiled coil</keyword>
<name>A0ABD4SZ30_9CYAN</name>
<dbReference type="PROSITE" id="PS50109">
    <property type="entry name" value="HIS_KIN"/>
    <property type="match status" value="1"/>
</dbReference>
<dbReference type="Gene3D" id="3.30.565.10">
    <property type="entry name" value="Histidine kinase-like ATPase, C-terminal domain"/>
    <property type="match status" value="1"/>
</dbReference>
<dbReference type="InterPro" id="IPR011006">
    <property type="entry name" value="CheY-like_superfamily"/>
</dbReference>
<dbReference type="SUPFAM" id="SSF47384">
    <property type="entry name" value="Homodimeric domain of signal transducing histidine kinase"/>
    <property type="match status" value="1"/>
</dbReference>
<evidence type="ECO:0000256" key="1">
    <source>
        <dbReference type="ARBA" id="ARBA00000085"/>
    </source>
</evidence>
<evidence type="ECO:0000256" key="7">
    <source>
        <dbReference type="ARBA" id="ARBA00023012"/>
    </source>
</evidence>
<dbReference type="InterPro" id="IPR036890">
    <property type="entry name" value="HATPase_C_sf"/>
</dbReference>
<dbReference type="InterPro" id="IPR003661">
    <property type="entry name" value="HisK_dim/P_dom"/>
</dbReference>
<protein>
    <recommendedName>
        <fullName evidence="8">Circadian input-output histidine kinase CikA</fullName>
        <ecNumber evidence="3">2.7.13.3</ecNumber>
    </recommendedName>
</protein>
<dbReference type="EC" id="2.7.13.3" evidence="3"/>
<comment type="similarity">
    <text evidence="2">In the N-terminal section; belongs to the phytochrome family.</text>
</comment>
<dbReference type="InterPro" id="IPR003594">
    <property type="entry name" value="HATPase_dom"/>
</dbReference>
<feature type="domain" description="Response regulatory" evidence="12">
    <location>
        <begin position="6"/>
        <end position="122"/>
    </location>
</feature>
<reference evidence="13 14" key="1">
    <citation type="journal article" date="2015" name="Genome Announc.">
        <title>Draft Genome Sequence of Filamentous Marine Cyanobacterium Lyngbya confervoides Strain BDU141951.</title>
        <authorList>
            <person name="Chandrababunaidu M.M."/>
            <person name="Sen D."/>
            <person name="Tripathy S."/>
        </authorList>
    </citation>
    <scope>NUCLEOTIDE SEQUENCE [LARGE SCALE GENOMIC DNA]</scope>
    <source>
        <strain evidence="13 14">BDU141951</strain>
    </source>
</reference>
<evidence type="ECO:0000256" key="9">
    <source>
        <dbReference type="PROSITE-ProRule" id="PRU00169"/>
    </source>
</evidence>
<feature type="modified residue" description="4-aspartylphosphate" evidence="9">
    <location>
        <position position="57"/>
    </location>
</feature>
<dbReference type="CDD" id="cd16922">
    <property type="entry name" value="HATPase_EvgS-ArcB-TorS-like"/>
    <property type="match status" value="1"/>
</dbReference>
<keyword evidence="5" id="KW-0808">Transferase</keyword>
<evidence type="ECO:0000259" key="11">
    <source>
        <dbReference type="PROSITE" id="PS50109"/>
    </source>
</evidence>